<evidence type="ECO:0000256" key="1">
    <source>
        <dbReference type="SAM" id="SignalP"/>
    </source>
</evidence>
<comment type="caution">
    <text evidence="3">The sequence shown here is derived from an EMBL/GenBank/DDBJ whole genome shotgun (WGS) entry which is preliminary data.</text>
</comment>
<dbReference type="OMA" id="LARNCHC"/>
<proteinExistence type="predicted"/>
<organism evidence="3 4">
    <name type="scientific">Ceratopteris richardii</name>
    <name type="common">Triangle waterfern</name>
    <dbReference type="NCBI Taxonomy" id="49495"/>
    <lineage>
        <taxon>Eukaryota</taxon>
        <taxon>Viridiplantae</taxon>
        <taxon>Streptophyta</taxon>
        <taxon>Embryophyta</taxon>
        <taxon>Tracheophyta</taxon>
        <taxon>Polypodiopsida</taxon>
        <taxon>Polypodiidae</taxon>
        <taxon>Polypodiales</taxon>
        <taxon>Pteridineae</taxon>
        <taxon>Pteridaceae</taxon>
        <taxon>Parkerioideae</taxon>
        <taxon>Ceratopteris</taxon>
    </lineage>
</organism>
<dbReference type="InterPro" id="IPR001480">
    <property type="entry name" value="Bulb-type_lectin_dom"/>
</dbReference>
<dbReference type="CDD" id="cd00028">
    <property type="entry name" value="B_lectin"/>
    <property type="match status" value="1"/>
</dbReference>
<dbReference type="SMART" id="SM00108">
    <property type="entry name" value="B_lectin"/>
    <property type="match status" value="1"/>
</dbReference>
<sequence>MAVCMRLATALSLAMVAATMMSATVRGGPVLQQGYQLRAGEALTYAPYTFIMQDDCNLVLYNNIRPLWSSQTYNKGSNCVFALQYDGNGVLYTDAGVALFATITYGRNDGAHFIIMQYDGNVVMYNGYRKPIWATGTYGQSFTQIKPVDTAELESLQLAESAGVRSDSP</sequence>
<accession>A0A8T2RHR7</accession>
<feature type="domain" description="Bulb-type lectin" evidence="2">
    <location>
        <begin position="28"/>
        <end position="137"/>
    </location>
</feature>
<dbReference type="Proteomes" id="UP000825935">
    <property type="component" value="Chromosome 27"/>
</dbReference>
<dbReference type="SUPFAM" id="SSF51110">
    <property type="entry name" value="alpha-D-mannose-specific plant lectins"/>
    <property type="match status" value="1"/>
</dbReference>
<dbReference type="OrthoDB" id="1884773at2759"/>
<keyword evidence="4" id="KW-1185">Reference proteome</keyword>
<gene>
    <name evidence="3" type="ORF">KP509_27G049700</name>
</gene>
<feature type="signal peptide" evidence="1">
    <location>
        <begin position="1"/>
        <end position="27"/>
    </location>
</feature>
<dbReference type="EMBL" id="CM035432">
    <property type="protein sequence ID" value="KAH7295471.1"/>
    <property type="molecule type" value="Genomic_DNA"/>
</dbReference>
<reference evidence="3 4" key="1">
    <citation type="submission" date="2021-08" db="EMBL/GenBank/DDBJ databases">
        <title>WGS assembly of Ceratopteris richardii.</title>
        <authorList>
            <person name="Marchant D.B."/>
            <person name="Chen G."/>
            <person name="Jenkins J."/>
            <person name="Shu S."/>
            <person name="Leebens-Mack J."/>
            <person name="Grimwood J."/>
            <person name="Schmutz J."/>
            <person name="Soltis P."/>
            <person name="Soltis D."/>
            <person name="Chen Z.-H."/>
        </authorList>
    </citation>
    <scope>NUCLEOTIDE SEQUENCE [LARGE SCALE GENOMIC DNA]</scope>
    <source>
        <strain evidence="3">Whitten #5841</strain>
        <tissue evidence="3">Leaf</tissue>
    </source>
</reference>
<dbReference type="AlphaFoldDB" id="A0A8T2RHR7"/>
<dbReference type="Gene3D" id="2.90.10.10">
    <property type="entry name" value="Bulb-type lectin domain"/>
    <property type="match status" value="2"/>
</dbReference>
<evidence type="ECO:0000313" key="4">
    <source>
        <dbReference type="Proteomes" id="UP000825935"/>
    </source>
</evidence>
<evidence type="ECO:0000259" key="2">
    <source>
        <dbReference type="PROSITE" id="PS50927"/>
    </source>
</evidence>
<dbReference type="PROSITE" id="PS50927">
    <property type="entry name" value="BULB_LECTIN"/>
    <property type="match status" value="1"/>
</dbReference>
<name>A0A8T2RHR7_CERRI</name>
<protein>
    <recommendedName>
        <fullName evidence="2">Bulb-type lectin domain-containing protein</fullName>
    </recommendedName>
</protein>
<feature type="chain" id="PRO_5035759015" description="Bulb-type lectin domain-containing protein" evidence="1">
    <location>
        <begin position="28"/>
        <end position="169"/>
    </location>
</feature>
<evidence type="ECO:0000313" key="3">
    <source>
        <dbReference type="EMBL" id="KAH7295471.1"/>
    </source>
</evidence>
<dbReference type="InterPro" id="IPR036426">
    <property type="entry name" value="Bulb-type_lectin_dom_sf"/>
</dbReference>
<keyword evidence="1" id="KW-0732">Signal</keyword>